<reference evidence="5 6" key="1">
    <citation type="journal article" date="2019" name="Int. J. Syst. Evol. Microbiol.">
        <title>Undibacterium piscinae sp. nov., isolated from Korean shiner intestine.</title>
        <authorList>
            <person name="Lee S.Y."/>
            <person name="Kang W."/>
            <person name="Kim P.S."/>
            <person name="Kim H.S."/>
            <person name="Sung H."/>
            <person name="Shin N.R."/>
            <person name="Whon T.W."/>
            <person name="Yun J.H."/>
            <person name="Lee J.Y."/>
            <person name="Lee J.Y."/>
            <person name="Jung M.J."/>
            <person name="Jeong Y.S."/>
            <person name="Tak E.J."/>
            <person name="Han J.E."/>
            <person name="Hyun D.W."/>
            <person name="Kang M.S."/>
            <person name="Lee K.E."/>
            <person name="Lee B.H."/>
            <person name="Bae J.W."/>
        </authorList>
    </citation>
    <scope>NUCLEOTIDE SEQUENCE [LARGE SCALE GENOMIC DNA]</scope>
    <source>
        <strain evidence="5 6">S11R28</strain>
    </source>
</reference>
<evidence type="ECO:0000259" key="3">
    <source>
        <dbReference type="PROSITE" id="PS50883"/>
    </source>
</evidence>
<feature type="domain" description="EAL" evidence="3">
    <location>
        <begin position="415"/>
        <end position="668"/>
    </location>
</feature>
<dbReference type="InterPro" id="IPR029787">
    <property type="entry name" value="Nucleotide_cyclase"/>
</dbReference>
<dbReference type="SUPFAM" id="SSF55073">
    <property type="entry name" value="Nucleotide cyclase"/>
    <property type="match status" value="1"/>
</dbReference>
<dbReference type="PROSITE" id="PS50112">
    <property type="entry name" value="PAS"/>
    <property type="match status" value="1"/>
</dbReference>
<dbReference type="SUPFAM" id="SSF141868">
    <property type="entry name" value="EAL domain-like"/>
    <property type="match status" value="1"/>
</dbReference>
<dbReference type="InterPro" id="IPR043128">
    <property type="entry name" value="Rev_trsase/Diguanyl_cyclase"/>
</dbReference>
<dbReference type="InterPro" id="IPR000700">
    <property type="entry name" value="PAS-assoc_C"/>
</dbReference>
<dbReference type="PROSITE" id="PS50887">
    <property type="entry name" value="GGDEF"/>
    <property type="match status" value="1"/>
</dbReference>
<dbReference type="PROSITE" id="PS50883">
    <property type="entry name" value="EAL"/>
    <property type="match status" value="1"/>
</dbReference>
<dbReference type="InterPro" id="IPR035919">
    <property type="entry name" value="EAL_sf"/>
</dbReference>
<dbReference type="Pfam" id="PF00990">
    <property type="entry name" value="GGDEF"/>
    <property type="match status" value="1"/>
</dbReference>
<feature type="domain" description="GGDEF" evidence="4">
    <location>
        <begin position="270"/>
        <end position="406"/>
    </location>
</feature>
<feature type="domain" description="PAS" evidence="1">
    <location>
        <begin position="115"/>
        <end position="173"/>
    </location>
</feature>
<dbReference type="PROSITE" id="PS50113">
    <property type="entry name" value="PAC"/>
    <property type="match status" value="1"/>
</dbReference>
<proteinExistence type="predicted"/>
<keyword evidence="6" id="KW-1185">Reference proteome</keyword>
<protein>
    <submittedName>
        <fullName evidence="5">EAL domain-containing protein</fullName>
    </submittedName>
</protein>
<dbReference type="SUPFAM" id="SSF55785">
    <property type="entry name" value="PYP-like sensor domain (PAS domain)"/>
    <property type="match status" value="1"/>
</dbReference>
<dbReference type="CDD" id="cd01949">
    <property type="entry name" value="GGDEF"/>
    <property type="match status" value="1"/>
</dbReference>
<dbReference type="NCBIfam" id="TIGR00229">
    <property type="entry name" value="sensory_box"/>
    <property type="match status" value="1"/>
</dbReference>
<gene>
    <name evidence="5" type="ORF">EJG51_002300</name>
</gene>
<dbReference type="CDD" id="cd00130">
    <property type="entry name" value="PAS"/>
    <property type="match status" value="1"/>
</dbReference>
<dbReference type="SMART" id="SM00086">
    <property type="entry name" value="PAC"/>
    <property type="match status" value="1"/>
</dbReference>
<dbReference type="PANTHER" id="PTHR44757:SF2">
    <property type="entry name" value="BIOFILM ARCHITECTURE MAINTENANCE PROTEIN MBAA"/>
    <property type="match status" value="1"/>
</dbReference>
<dbReference type="PANTHER" id="PTHR44757">
    <property type="entry name" value="DIGUANYLATE CYCLASE DGCP"/>
    <property type="match status" value="1"/>
</dbReference>
<dbReference type="Proteomes" id="UP000274350">
    <property type="component" value="Chromosome"/>
</dbReference>
<evidence type="ECO:0000259" key="2">
    <source>
        <dbReference type="PROSITE" id="PS50113"/>
    </source>
</evidence>
<dbReference type="InterPro" id="IPR000160">
    <property type="entry name" value="GGDEF_dom"/>
</dbReference>
<dbReference type="OrthoDB" id="9813903at2"/>
<evidence type="ECO:0000313" key="5">
    <source>
        <dbReference type="EMBL" id="QJQ04874.1"/>
    </source>
</evidence>
<organism evidence="5 6">
    <name type="scientific">Undibacterium piscinae</name>
    <dbReference type="NCBI Taxonomy" id="2495591"/>
    <lineage>
        <taxon>Bacteria</taxon>
        <taxon>Pseudomonadati</taxon>
        <taxon>Pseudomonadota</taxon>
        <taxon>Betaproteobacteria</taxon>
        <taxon>Burkholderiales</taxon>
        <taxon>Oxalobacteraceae</taxon>
        <taxon>Undibacterium</taxon>
    </lineage>
</organism>
<evidence type="ECO:0000259" key="4">
    <source>
        <dbReference type="PROSITE" id="PS50887"/>
    </source>
</evidence>
<dbReference type="InterPro" id="IPR001610">
    <property type="entry name" value="PAC"/>
</dbReference>
<evidence type="ECO:0000259" key="1">
    <source>
        <dbReference type="PROSITE" id="PS50112"/>
    </source>
</evidence>
<dbReference type="Pfam" id="PF13426">
    <property type="entry name" value="PAS_9"/>
    <property type="match status" value="1"/>
</dbReference>
<dbReference type="Gene3D" id="3.30.70.270">
    <property type="match status" value="1"/>
</dbReference>
<dbReference type="AlphaFoldDB" id="A0A6M4A151"/>
<accession>A0A6M4A151</accession>
<dbReference type="InterPro" id="IPR001633">
    <property type="entry name" value="EAL_dom"/>
</dbReference>
<dbReference type="InterPro" id="IPR052155">
    <property type="entry name" value="Biofilm_reg_signaling"/>
</dbReference>
<dbReference type="InterPro" id="IPR035965">
    <property type="entry name" value="PAS-like_dom_sf"/>
</dbReference>
<dbReference type="SMART" id="SM00091">
    <property type="entry name" value="PAS"/>
    <property type="match status" value="1"/>
</dbReference>
<dbReference type="SMART" id="SM00052">
    <property type="entry name" value="EAL"/>
    <property type="match status" value="1"/>
</dbReference>
<sequence>MICSSDFPNFALGAALGEAVLCLPGVAMEVELNRIVKAVFGDANACYSDVNSLAQHGERCISRQVSAETCYVLSGKKGAYSEDDLRTLNSLAELTAKLFSSKAKLELDRHSSVQAQLLQTQILDQIHESVITMDLAGFILSWNRGAEQLFGYTAAEVVGQNILFLYEDAHADDEQFPGVFLENGRREIEVRRRKKSGEVFWASLSLSPLRDGLGESLGFIAYLSDITARKQAEDQINHLAYYDALTGLPNRTLFKKLVDKALQQAQRNGVIGSLLFVDLNRFKLINDTLGRQVGDALLVQVARRFRQALRENDIVARLGSDEFAVALIDVNQDFHAALVAQKLLACLEPSFRVHGHELHIGASIGVSVYPQDGVDAAQLLQKSDIAMFKAKRDAESANGGYVFYDSEMDKNIAGRLYLESGMQRALQVQEFYLLYQAKIDLHSAQVIGAEALIRWQHPEKGMISPVDFIPLAEETGLILQIDAWVLEAACGQARIWQDAGVRPFRIAVNLSAKEFAFTLPGRVRQALLRHQIASEWLELEITESMLMQNTDSVVAIMDEITALGVSLSLDDFGTGYSSLSCLKRFPIDTLKIDRSFIQGIPADPDDCAIASAIISMAKQLKHKVIAEGVETRAQFEFLKTVGCDEMQGYFFSRPVSAEDFVQLLDKNFCFKLD</sequence>
<dbReference type="NCBIfam" id="TIGR00254">
    <property type="entry name" value="GGDEF"/>
    <property type="match status" value="1"/>
</dbReference>
<dbReference type="FunFam" id="3.20.20.450:FF:000001">
    <property type="entry name" value="Cyclic di-GMP phosphodiesterase yahA"/>
    <property type="match status" value="1"/>
</dbReference>
<evidence type="ECO:0000313" key="6">
    <source>
        <dbReference type="Proteomes" id="UP000274350"/>
    </source>
</evidence>
<dbReference type="Gene3D" id="3.20.20.450">
    <property type="entry name" value="EAL domain"/>
    <property type="match status" value="1"/>
</dbReference>
<dbReference type="CDD" id="cd01948">
    <property type="entry name" value="EAL"/>
    <property type="match status" value="1"/>
</dbReference>
<dbReference type="KEGG" id="upi:EJG51_002300"/>
<name>A0A6M4A151_9BURK</name>
<dbReference type="SMART" id="SM00267">
    <property type="entry name" value="GGDEF"/>
    <property type="match status" value="1"/>
</dbReference>
<dbReference type="InterPro" id="IPR000014">
    <property type="entry name" value="PAS"/>
</dbReference>
<dbReference type="EMBL" id="CP051152">
    <property type="protein sequence ID" value="QJQ04874.1"/>
    <property type="molecule type" value="Genomic_DNA"/>
</dbReference>
<dbReference type="Gene3D" id="3.30.450.20">
    <property type="entry name" value="PAS domain"/>
    <property type="match status" value="1"/>
</dbReference>
<dbReference type="Pfam" id="PF00563">
    <property type="entry name" value="EAL"/>
    <property type="match status" value="1"/>
</dbReference>
<feature type="domain" description="PAC" evidence="2">
    <location>
        <begin position="186"/>
        <end position="238"/>
    </location>
</feature>